<dbReference type="OrthoDB" id="1621678at2759"/>
<organism evidence="2 3">
    <name type="scientific">Ophiocordyceps sinensis</name>
    <dbReference type="NCBI Taxonomy" id="72228"/>
    <lineage>
        <taxon>Eukaryota</taxon>
        <taxon>Fungi</taxon>
        <taxon>Dikarya</taxon>
        <taxon>Ascomycota</taxon>
        <taxon>Pezizomycotina</taxon>
        <taxon>Sordariomycetes</taxon>
        <taxon>Hypocreomycetidae</taxon>
        <taxon>Hypocreales</taxon>
        <taxon>Ophiocordycipitaceae</taxon>
        <taxon>Ophiocordyceps</taxon>
    </lineage>
</organism>
<comment type="caution">
    <text evidence="2">The sequence shown here is derived from an EMBL/GenBank/DDBJ whole genome shotgun (WGS) entry which is preliminary data.</text>
</comment>
<reference evidence="2 3" key="1">
    <citation type="journal article" date="2020" name="Genome Biol. Evol.">
        <title>A new high-quality draft genome assembly of the Chinese cordyceps Ophiocordyceps sinensis.</title>
        <authorList>
            <person name="Shu R."/>
            <person name="Zhang J."/>
            <person name="Meng Q."/>
            <person name="Zhang H."/>
            <person name="Zhou G."/>
            <person name="Li M."/>
            <person name="Wu P."/>
            <person name="Zhao Y."/>
            <person name="Chen C."/>
            <person name="Qin Q."/>
        </authorList>
    </citation>
    <scope>NUCLEOTIDE SEQUENCE [LARGE SCALE GENOMIC DNA]</scope>
    <source>
        <strain evidence="2 3">IOZ07</strain>
    </source>
</reference>
<protein>
    <submittedName>
        <fullName evidence="2">Uncharacterized protein</fullName>
    </submittedName>
</protein>
<dbReference type="EMBL" id="JAAVMX010000003">
    <property type="protein sequence ID" value="KAF4510577.1"/>
    <property type="molecule type" value="Genomic_DNA"/>
</dbReference>
<accession>A0A8H4PU93</accession>
<sequence length="182" mass="18954">MGGNLAAWTSSLACSGVRSKGTRIYVYSALARRGSAWHARFMRGRETHPVGSGVQGTWPSPSAQPQNAAARSGLRLTIHDCTSGTLTSGETPRAAMAGTASCMAPSAAEGAIAVVSEHGHQRDTSGSRMHHDGAVDEAVVAQCLPARTVNVAVLAVDQHPVDARAREQPRDVGPGQHLPHAH</sequence>
<keyword evidence="3" id="KW-1185">Reference proteome</keyword>
<evidence type="ECO:0000256" key="1">
    <source>
        <dbReference type="SAM" id="MobiDB-lite"/>
    </source>
</evidence>
<evidence type="ECO:0000313" key="2">
    <source>
        <dbReference type="EMBL" id="KAF4510577.1"/>
    </source>
</evidence>
<dbReference type="AlphaFoldDB" id="A0A8H4PU93"/>
<proteinExistence type="predicted"/>
<gene>
    <name evidence="2" type="ORF">G6O67_002454</name>
</gene>
<feature type="compositionally biased region" description="Basic and acidic residues" evidence="1">
    <location>
        <begin position="160"/>
        <end position="170"/>
    </location>
</feature>
<name>A0A8H4PU93_9HYPO</name>
<dbReference type="Proteomes" id="UP000557566">
    <property type="component" value="Unassembled WGS sequence"/>
</dbReference>
<feature type="region of interest" description="Disordered" evidence="1">
    <location>
        <begin position="160"/>
        <end position="182"/>
    </location>
</feature>
<evidence type="ECO:0000313" key="3">
    <source>
        <dbReference type="Proteomes" id="UP000557566"/>
    </source>
</evidence>